<comment type="caution">
    <text evidence="9">The sequence shown here is derived from an EMBL/GenBank/DDBJ whole genome shotgun (WGS) entry which is preliminary data.</text>
</comment>
<feature type="compositionally biased region" description="Low complexity" evidence="7">
    <location>
        <begin position="361"/>
        <end position="372"/>
    </location>
</feature>
<sequence>MSNDIDPHITEKYEIKRRLGKGAYGIVWKALDRRTGEVVALKKIFDAFRNCTDAQRTFREIMFLQEFGDHPNVIKLLNVMKADNDRDIYLVFEFMDTDLHAVIKKGNILKDIHKRYIMYQLLKATMYMHSGNVIHRDHKPSNILLDSDCFVKICDFGLARSLTQLKQVEQPGGNPALTEYVATRWYRAPEILLASPRYTKGVDMWSIGCILGELLLGKPLFPGSSTLNQIERIMSVIPRPTKADIDSIQSEYGHSILERSTLRPHKLLRDLIPNAPEDALDLMENLLVFNPEKRLSAKECLSHPYVAKFHSSREEGSLDYDVLPPLDDDIQLSVAEYRCKLYEMITEKKTAARRQRRAVLQEKQQQQISHQKQNSDSGESMGSAGKQKKNDIRAETPPPAEPAPVKYKKSQQINHYENHDYHQSADNDTNIYHNQYQVTGPTGRNQYYVNGGQQKQQVQYGVAFGRTVKMTSTPQNQNQRQVYRAQSAGKTSVYRQDSFDGMKQRQQSAPSQGMNGARPRSLTQQFNAGHSHKILTRQDNPTLNVSRVNPAQRPTSATALHQAAVHANVTPPRVGRKATTGTNKNTASAGSPKQKLGSYPQSYSVINQSALAAIGAGGRK</sequence>
<evidence type="ECO:0000256" key="5">
    <source>
        <dbReference type="ARBA" id="ARBA00022840"/>
    </source>
</evidence>
<dbReference type="Gene3D" id="1.10.510.10">
    <property type="entry name" value="Transferase(Phosphotransferase) domain 1"/>
    <property type="match status" value="1"/>
</dbReference>
<evidence type="ECO:0000256" key="3">
    <source>
        <dbReference type="ARBA" id="ARBA00022741"/>
    </source>
</evidence>
<name>A0ABP0H7U5_CLALP</name>
<dbReference type="PROSITE" id="PS00107">
    <property type="entry name" value="PROTEIN_KINASE_ATP"/>
    <property type="match status" value="1"/>
</dbReference>
<accession>A0ABP0H7U5</accession>
<dbReference type="Gene3D" id="3.30.200.20">
    <property type="entry name" value="Phosphorylase Kinase, domain 1"/>
    <property type="match status" value="1"/>
</dbReference>
<feature type="compositionally biased region" description="Polar residues" evidence="7">
    <location>
        <begin position="579"/>
        <end position="591"/>
    </location>
</feature>
<evidence type="ECO:0000313" key="9">
    <source>
        <dbReference type="EMBL" id="CAK8698610.1"/>
    </source>
</evidence>
<evidence type="ECO:0000256" key="1">
    <source>
        <dbReference type="ARBA" id="ARBA00022527"/>
    </source>
</evidence>
<keyword evidence="4" id="KW-0418">Kinase</keyword>
<dbReference type="InterPro" id="IPR050117">
    <property type="entry name" value="MAPK"/>
</dbReference>
<organism evidence="9 10">
    <name type="scientific">Clavelina lepadiformis</name>
    <name type="common">Light-bulb sea squirt</name>
    <name type="synonym">Ascidia lepadiformis</name>
    <dbReference type="NCBI Taxonomy" id="159417"/>
    <lineage>
        <taxon>Eukaryota</taxon>
        <taxon>Metazoa</taxon>
        <taxon>Chordata</taxon>
        <taxon>Tunicata</taxon>
        <taxon>Ascidiacea</taxon>
        <taxon>Aplousobranchia</taxon>
        <taxon>Clavelinidae</taxon>
        <taxon>Clavelina</taxon>
    </lineage>
</organism>
<feature type="region of interest" description="Disordered" evidence="7">
    <location>
        <begin position="355"/>
        <end position="410"/>
    </location>
</feature>
<gene>
    <name evidence="9" type="ORF">CVLEPA_LOCUS32040</name>
</gene>
<dbReference type="SUPFAM" id="SSF56112">
    <property type="entry name" value="Protein kinase-like (PK-like)"/>
    <property type="match status" value="1"/>
</dbReference>
<dbReference type="PROSITE" id="PS01351">
    <property type="entry name" value="MAPK"/>
    <property type="match status" value="1"/>
</dbReference>
<dbReference type="Pfam" id="PF00069">
    <property type="entry name" value="Pkinase"/>
    <property type="match status" value="1"/>
</dbReference>
<keyword evidence="2" id="KW-0808">Transferase</keyword>
<dbReference type="InterPro" id="IPR011009">
    <property type="entry name" value="Kinase-like_dom_sf"/>
</dbReference>
<keyword evidence="10" id="KW-1185">Reference proteome</keyword>
<dbReference type="PROSITE" id="PS50011">
    <property type="entry name" value="PROTEIN_KINASE_DOM"/>
    <property type="match status" value="1"/>
</dbReference>
<evidence type="ECO:0000256" key="7">
    <source>
        <dbReference type="SAM" id="MobiDB-lite"/>
    </source>
</evidence>
<feature type="region of interest" description="Disordered" evidence="7">
    <location>
        <begin position="572"/>
        <end position="600"/>
    </location>
</feature>
<evidence type="ECO:0000313" key="10">
    <source>
        <dbReference type="Proteomes" id="UP001642483"/>
    </source>
</evidence>
<protein>
    <recommendedName>
        <fullName evidence="8">Protein kinase domain-containing protein</fullName>
    </recommendedName>
</protein>
<dbReference type="InterPro" id="IPR000719">
    <property type="entry name" value="Prot_kinase_dom"/>
</dbReference>
<evidence type="ECO:0000259" key="8">
    <source>
        <dbReference type="PROSITE" id="PS50011"/>
    </source>
</evidence>
<keyword evidence="1" id="KW-0723">Serine/threonine-protein kinase</keyword>
<evidence type="ECO:0000256" key="2">
    <source>
        <dbReference type="ARBA" id="ARBA00022679"/>
    </source>
</evidence>
<keyword evidence="5 6" id="KW-0067">ATP-binding</keyword>
<feature type="binding site" evidence="6">
    <location>
        <position position="42"/>
    </location>
    <ligand>
        <name>ATP</name>
        <dbReference type="ChEBI" id="CHEBI:30616"/>
    </ligand>
</feature>
<evidence type="ECO:0000256" key="4">
    <source>
        <dbReference type="ARBA" id="ARBA00022777"/>
    </source>
</evidence>
<dbReference type="InterPro" id="IPR003527">
    <property type="entry name" value="MAP_kinase_CS"/>
</dbReference>
<feature type="compositionally biased region" description="Polar residues" evidence="7">
    <location>
        <begin position="504"/>
        <end position="514"/>
    </location>
</feature>
<keyword evidence="3 6" id="KW-0547">Nucleotide-binding</keyword>
<dbReference type="EMBL" id="CAWYQH010000174">
    <property type="protein sequence ID" value="CAK8698610.1"/>
    <property type="molecule type" value="Genomic_DNA"/>
</dbReference>
<dbReference type="PANTHER" id="PTHR24055">
    <property type="entry name" value="MITOGEN-ACTIVATED PROTEIN KINASE"/>
    <property type="match status" value="1"/>
</dbReference>
<feature type="compositionally biased region" description="Polar residues" evidence="7">
    <location>
        <begin position="471"/>
        <end position="481"/>
    </location>
</feature>
<feature type="domain" description="Protein kinase" evidence="8">
    <location>
        <begin position="13"/>
        <end position="306"/>
    </location>
</feature>
<dbReference type="Proteomes" id="UP001642483">
    <property type="component" value="Unassembled WGS sequence"/>
</dbReference>
<proteinExistence type="predicted"/>
<dbReference type="InterPro" id="IPR017441">
    <property type="entry name" value="Protein_kinase_ATP_BS"/>
</dbReference>
<dbReference type="CDD" id="cd07852">
    <property type="entry name" value="STKc_MAPK15-like"/>
    <property type="match status" value="1"/>
</dbReference>
<evidence type="ECO:0000256" key="6">
    <source>
        <dbReference type="PROSITE-ProRule" id="PRU10141"/>
    </source>
</evidence>
<feature type="region of interest" description="Disordered" evidence="7">
    <location>
        <begin position="471"/>
        <end position="520"/>
    </location>
</feature>
<reference evidence="9 10" key="1">
    <citation type="submission" date="2024-02" db="EMBL/GenBank/DDBJ databases">
        <authorList>
            <person name="Daric V."/>
            <person name="Darras S."/>
        </authorList>
    </citation>
    <scope>NUCLEOTIDE SEQUENCE [LARGE SCALE GENOMIC DNA]</scope>
</reference>